<protein>
    <submittedName>
        <fullName evidence="1">Uncharacterized protein</fullName>
    </submittedName>
</protein>
<evidence type="ECO:0000313" key="2">
    <source>
        <dbReference type="Proteomes" id="UP000006514"/>
    </source>
</evidence>
<dbReference type="AlphaFoldDB" id="J0WPM4"/>
<dbReference type="KEGG" id="adl:AURDEDRAFT_176565"/>
<name>J0WPM4_AURST</name>
<sequence>MASLSFYNKPPVFSQEQFTQCVQWALKMERAVTEGGAPPMERAPAVYDIYRDYNPSAIDPVYAKNLQQQHRQKLNLKEIRELGGVPAPAQANEVVSLRALELVVDTLKDAEDLAPDWALLLDARAILAARSGRVVKTGLVTKVYAWRRLADLLLLRAFRGLVLRIHAKDVGLSDGWDVAQTRPIRVRRCELETFHAIWQTATTMETKRWRTSFGRHLRLAHGPSRQETTTDTGPAAHAPFAAAAAVNDPSAPPSIPSFNPSLSMPLPPFPRQSTSDHPIPALMFQMQEHALMPQSATDTISTTDIGPEGASTAVSPSTSHLESFAALPLAAGGSEYAQSVTDEFQGLLLNPLDLATDQYLLLEPNLPLPM</sequence>
<reference evidence="2" key="1">
    <citation type="journal article" date="2012" name="Science">
        <title>The Paleozoic origin of enzymatic lignin decomposition reconstructed from 31 fungal genomes.</title>
        <authorList>
            <person name="Floudas D."/>
            <person name="Binder M."/>
            <person name="Riley R."/>
            <person name="Barry K."/>
            <person name="Blanchette R.A."/>
            <person name="Henrissat B."/>
            <person name="Martinez A.T."/>
            <person name="Otillar R."/>
            <person name="Spatafora J.W."/>
            <person name="Yadav J.S."/>
            <person name="Aerts A."/>
            <person name="Benoit I."/>
            <person name="Boyd A."/>
            <person name="Carlson A."/>
            <person name="Copeland A."/>
            <person name="Coutinho P.M."/>
            <person name="de Vries R.P."/>
            <person name="Ferreira P."/>
            <person name="Findley K."/>
            <person name="Foster B."/>
            <person name="Gaskell J."/>
            <person name="Glotzer D."/>
            <person name="Gorecki P."/>
            <person name="Heitman J."/>
            <person name="Hesse C."/>
            <person name="Hori C."/>
            <person name="Igarashi K."/>
            <person name="Jurgens J.A."/>
            <person name="Kallen N."/>
            <person name="Kersten P."/>
            <person name="Kohler A."/>
            <person name="Kuees U."/>
            <person name="Kumar T.K.A."/>
            <person name="Kuo A."/>
            <person name="LaButti K."/>
            <person name="Larrondo L.F."/>
            <person name="Lindquist E."/>
            <person name="Ling A."/>
            <person name="Lombard V."/>
            <person name="Lucas S."/>
            <person name="Lundell T."/>
            <person name="Martin R."/>
            <person name="McLaughlin D.J."/>
            <person name="Morgenstern I."/>
            <person name="Morin E."/>
            <person name="Murat C."/>
            <person name="Nagy L.G."/>
            <person name="Nolan M."/>
            <person name="Ohm R.A."/>
            <person name="Patyshakuliyeva A."/>
            <person name="Rokas A."/>
            <person name="Ruiz-Duenas F.J."/>
            <person name="Sabat G."/>
            <person name="Salamov A."/>
            <person name="Samejima M."/>
            <person name="Schmutz J."/>
            <person name="Slot J.C."/>
            <person name="St John F."/>
            <person name="Stenlid J."/>
            <person name="Sun H."/>
            <person name="Sun S."/>
            <person name="Syed K."/>
            <person name="Tsang A."/>
            <person name="Wiebenga A."/>
            <person name="Young D."/>
            <person name="Pisabarro A."/>
            <person name="Eastwood D.C."/>
            <person name="Martin F."/>
            <person name="Cullen D."/>
            <person name="Grigoriev I.V."/>
            <person name="Hibbett D.S."/>
        </authorList>
    </citation>
    <scope>NUCLEOTIDE SEQUENCE [LARGE SCALE GENOMIC DNA]</scope>
    <source>
        <strain evidence="2">TFB10046</strain>
    </source>
</reference>
<gene>
    <name evidence="1" type="ORF">AURDEDRAFT_176565</name>
</gene>
<dbReference type="EMBL" id="JH687954">
    <property type="protein sequence ID" value="EJD34389.1"/>
    <property type="molecule type" value="Genomic_DNA"/>
</dbReference>
<dbReference type="InParanoid" id="J0WPM4"/>
<organism evidence="1 2">
    <name type="scientific">Auricularia subglabra (strain TFB-10046 / SS5)</name>
    <name type="common">White-rot fungus</name>
    <name type="synonym">Auricularia delicata (strain TFB10046)</name>
    <dbReference type="NCBI Taxonomy" id="717982"/>
    <lineage>
        <taxon>Eukaryota</taxon>
        <taxon>Fungi</taxon>
        <taxon>Dikarya</taxon>
        <taxon>Basidiomycota</taxon>
        <taxon>Agaricomycotina</taxon>
        <taxon>Agaricomycetes</taxon>
        <taxon>Auriculariales</taxon>
        <taxon>Auriculariaceae</taxon>
        <taxon>Auricularia</taxon>
    </lineage>
</organism>
<dbReference type="Proteomes" id="UP000006514">
    <property type="component" value="Unassembled WGS sequence"/>
</dbReference>
<proteinExistence type="predicted"/>
<accession>J0WPM4</accession>
<keyword evidence="2" id="KW-1185">Reference proteome</keyword>
<evidence type="ECO:0000313" key="1">
    <source>
        <dbReference type="EMBL" id="EJD34389.1"/>
    </source>
</evidence>